<evidence type="ECO:0000256" key="7">
    <source>
        <dbReference type="ARBA" id="ARBA00023136"/>
    </source>
</evidence>
<evidence type="ECO:0000313" key="10">
    <source>
        <dbReference type="EMBL" id="KKL88668.1"/>
    </source>
</evidence>
<reference evidence="10" key="1">
    <citation type="journal article" date="2015" name="Nature">
        <title>Complex archaea that bridge the gap between prokaryotes and eukaryotes.</title>
        <authorList>
            <person name="Spang A."/>
            <person name="Saw J.H."/>
            <person name="Jorgensen S.L."/>
            <person name="Zaremba-Niedzwiedzka K."/>
            <person name="Martijn J."/>
            <person name="Lind A.E."/>
            <person name="van Eijk R."/>
            <person name="Schleper C."/>
            <person name="Guy L."/>
            <person name="Ettema T.J."/>
        </authorList>
    </citation>
    <scope>NUCLEOTIDE SEQUENCE</scope>
</reference>
<feature type="transmembrane region" description="Helical" evidence="8">
    <location>
        <begin position="202"/>
        <end position="222"/>
    </location>
</feature>
<evidence type="ECO:0000256" key="8">
    <source>
        <dbReference type="SAM" id="Phobius"/>
    </source>
</evidence>
<keyword evidence="4 8" id="KW-0812">Transmembrane</keyword>
<feature type="transmembrane region" description="Helical" evidence="8">
    <location>
        <begin position="33"/>
        <end position="53"/>
    </location>
</feature>
<dbReference type="NCBIfam" id="TIGR01726">
    <property type="entry name" value="HEQRo_perm_3TM"/>
    <property type="match status" value="1"/>
</dbReference>
<evidence type="ECO:0000256" key="2">
    <source>
        <dbReference type="ARBA" id="ARBA00022448"/>
    </source>
</evidence>
<dbReference type="EMBL" id="LAZR01020499">
    <property type="protein sequence ID" value="KKL88668.1"/>
    <property type="molecule type" value="Genomic_DNA"/>
</dbReference>
<dbReference type="Gene3D" id="1.10.3720.10">
    <property type="entry name" value="MetI-like"/>
    <property type="match status" value="1"/>
</dbReference>
<evidence type="ECO:0000256" key="4">
    <source>
        <dbReference type="ARBA" id="ARBA00022692"/>
    </source>
</evidence>
<keyword evidence="7 8" id="KW-0472">Membrane</keyword>
<name>A0A0F9FR46_9ZZZZ</name>
<dbReference type="CDD" id="cd06261">
    <property type="entry name" value="TM_PBP2"/>
    <property type="match status" value="1"/>
</dbReference>
<dbReference type="GO" id="GO:0022857">
    <property type="term" value="F:transmembrane transporter activity"/>
    <property type="evidence" value="ECO:0007669"/>
    <property type="project" value="InterPro"/>
</dbReference>
<proteinExistence type="predicted"/>
<dbReference type="InterPro" id="IPR010065">
    <property type="entry name" value="AA_ABC_transptr_permease_3TM"/>
</dbReference>
<feature type="domain" description="ABC transmembrane type-1" evidence="9">
    <location>
        <begin position="29"/>
        <end position="223"/>
    </location>
</feature>
<dbReference type="SUPFAM" id="SSF161098">
    <property type="entry name" value="MetI-like"/>
    <property type="match status" value="1"/>
</dbReference>
<keyword evidence="6 8" id="KW-1133">Transmembrane helix</keyword>
<dbReference type="GO" id="GO:0043190">
    <property type="term" value="C:ATP-binding cassette (ABC) transporter complex"/>
    <property type="evidence" value="ECO:0007669"/>
    <property type="project" value="InterPro"/>
</dbReference>
<gene>
    <name evidence="10" type="ORF">LCGC14_1922390</name>
</gene>
<dbReference type="PANTHER" id="PTHR30614:SF0">
    <property type="entry name" value="L-CYSTINE TRANSPORT SYSTEM PERMEASE PROTEIN TCYL"/>
    <property type="match status" value="1"/>
</dbReference>
<accession>A0A0F9FR46</accession>
<dbReference type="PROSITE" id="PS50928">
    <property type="entry name" value="ABC_TM1"/>
    <property type="match status" value="1"/>
</dbReference>
<keyword evidence="5" id="KW-0029">Amino-acid transport</keyword>
<dbReference type="FunFam" id="1.10.3720.10:FF:000006">
    <property type="entry name" value="Glutamate/aspartate ABC transporter, permease protein GltK"/>
    <property type="match status" value="1"/>
</dbReference>
<dbReference type="GO" id="GO:0006865">
    <property type="term" value="P:amino acid transport"/>
    <property type="evidence" value="ECO:0007669"/>
    <property type="project" value="UniProtKB-KW"/>
</dbReference>
<keyword evidence="2" id="KW-0813">Transport</keyword>
<evidence type="ECO:0000259" key="9">
    <source>
        <dbReference type="PROSITE" id="PS50928"/>
    </source>
</evidence>
<evidence type="ECO:0000256" key="5">
    <source>
        <dbReference type="ARBA" id="ARBA00022970"/>
    </source>
</evidence>
<keyword evidence="3" id="KW-1003">Cell membrane</keyword>
<evidence type="ECO:0000256" key="6">
    <source>
        <dbReference type="ARBA" id="ARBA00022989"/>
    </source>
</evidence>
<evidence type="ECO:0000256" key="1">
    <source>
        <dbReference type="ARBA" id="ARBA00004651"/>
    </source>
</evidence>
<comment type="subcellular location">
    <subcellularLocation>
        <location evidence="1">Cell membrane</location>
        <topology evidence="1">Multi-pass membrane protein</topology>
    </subcellularLocation>
</comment>
<sequence length="255" mass="28456">MEMDWLLAIRFDVDTVGDFLFNPIILRAMRQTLYIALLAMVLGVVLGTVLAVMRDSRTPIVSAPAGVYVWFWRATPVILQLLMVWFGLRQVIDEDIFRDNWTRFRAAVVTFGLNEAAYMAEIVRGGIQSVESGQMDAAKSLGMTNLQALRRIILPQAFRVMIPPTGNEFIALLKNTSVAFAIGVVELLNAARIQAAANFRPMELYTVAAFWYLVLVSIFSLGQAELERALAVSERERPETLLSRAMAIVGSRRGV</sequence>
<protein>
    <recommendedName>
        <fullName evidence="9">ABC transmembrane type-1 domain-containing protein</fullName>
    </recommendedName>
</protein>
<dbReference type="InterPro" id="IPR000515">
    <property type="entry name" value="MetI-like"/>
</dbReference>
<comment type="caution">
    <text evidence="10">The sequence shown here is derived from an EMBL/GenBank/DDBJ whole genome shotgun (WGS) entry which is preliminary data.</text>
</comment>
<dbReference type="InterPro" id="IPR043429">
    <property type="entry name" value="ArtM/GltK/GlnP/TcyL/YhdX-like"/>
</dbReference>
<dbReference type="InterPro" id="IPR035906">
    <property type="entry name" value="MetI-like_sf"/>
</dbReference>
<dbReference type="PANTHER" id="PTHR30614">
    <property type="entry name" value="MEMBRANE COMPONENT OF AMINO ACID ABC TRANSPORTER"/>
    <property type="match status" value="1"/>
</dbReference>
<organism evidence="10">
    <name type="scientific">marine sediment metagenome</name>
    <dbReference type="NCBI Taxonomy" id="412755"/>
    <lineage>
        <taxon>unclassified sequences</taxon>
        <taxon>metagenomes</taxon>
        <taxon>ecological metagenomes</taxon>
    </lineage>
</organism>
<dbReference type="Pfam" id="PF00528">
    <property type="entry name" value="BPD_transp_1"/>
    <property type="match status" value="1"/>
</dbReference>
<feature type="transmembrane region" description="Helical" evidence="8">
    <location>
        <begin position="65"/>
        <end position="88"/>
    </location>
</feature>
<dbReference type="AlphaFoldDB" id="A0A0F9FR46"/>
<evidence type="ECO:0000256" key="3">
    <source>
        <dbReference type="ARBA" id="ARBA00022475"/>
    </source>
</evidence>